<feature type="transmembrane region" description="Helical" evidence="1">
    <location>
        <begin position="446"/>
        <end position="469"/>
    </location>
</feature>
<keyword evidence="1" id="KW-0472">Membrane</keyword>
<proteinExistence type="predicted"/>
<feature type="transmembrane region" description="Helical" evidence="1">
    <location>
        <begin position="6"/>
        <end position="28"/>
    </location>
</feature>
<dbReference type="PANTHER" id="PTHR10790:SF51">
    <property type="entry name" value="TETRATRICOPEPTIDE REPEAT PROTEIN"/>
    <property type="match status" value="1"/>
</dbReference>
<evidence type="ECO:0000256" key="1">
    <source>
        <dbReference type="SAM" id="Phobius"/>
    </source>
</evidence>
<comment type="caution">
    <text evidence="2">The sequence shown here is derived from an EMBL/GenBank/DDBJ whole genome shotgun (WGS) entry which is preliminary data.</text>
</comment>
<feature type="transmembrane region" description="Helical" evidence="1">
    <location>
        <begin position="35"/>
        <end position="54"/>
    </location>
</feature>
<dbReference type="PANTHER" id="PTHR10790">
    <property type="entry name" value="TPR-DOMAIN CONTAINING PROTEIN"/>
    <property type="match status" value="1"/>
</dbReference>
<gene>
    <name evidence="2" type="ORF">EGH21_17520</name>
</gene>
<feature type="transmembrane region" description="Helical" evidence="1">
    <location>
        <begin position="521"/>
        <end position="541"/>
    </location>
</feature>
<feature type="transmembrane region" description="Helical" evidence="1">
    <location>
        <begin position="602"/>
        <end position="626"/>
    </location>
</feature>
<reference evidence="2 3" key="1">
    <citation type="submission" date="2021-06" db="EMBL/GenBank/DDBJ databases">
        <title>Halomicroarcula sp. a new haloarchaeum isolated from saline soil.</title>
        <authorList>
            <person name="Duran-Viseras A."/>
            <person name="Sanchez-Porro C."/>
            <person name="Ventosa A."/>
        </authorList>
    </citation>
    <scope>NUCLEOTIDE SEQUENCE [LARGE SCALE GENOMIC DNA]</scope>
    <source>
        <strain evidence="2 3">F13</strain>
    </source>
</reference>
<protein>
    <recommendedName>
        <fullName evidence="4">Chlor_Arch_YYY domain-containing protein</fullName>
    </recommendedName>
</protein>
<feature type="transmembrane region" description="Helical" evidence="1">
    <location>
        <begin position="329"/>
        <end position="350"/>
    </location>
</feature>
<name>A0AAW4PUJ5_9EURY</name>
<keyword evidence="1" id="KW-0812">Transmembrane</keyword>
<feature type="transmembrane region" description="Helical" evidence="1">
    <location>
        <begin position="172"/>
        <end position="197"/>
    </location>
</feature>
<evidence type="ECO:0000313" key="3">
    <source>
        <dbReference type="Proteomes" id="UP001430377"/>
    </source>
</evidence>
<keyword evidence="3" id="KW-1185">Reference proteome</keyword>
<dbReference type="InterPro" id="IPR018746">
    <property type="entry name" value="DUF2298"/>
</dbReference>
<sequence length="805" mass="87084">MEFLLVLRYLLMLAVFTSLGAPIAALVFREFPRRGAAFSLPTALIPFAIVVFWIGQLTFGLHTILIGIVVLIAGAFIAHRLGGQPKWDSVAVMYGVFIVGFSILVVVRAASPSITPAGGEQFLHFGLVKSLERAPGLPPEDFWYAGEPLKYYYGGQLQVTSFSMLTGTKLRYGFNLGIATFYGVMFVVAYGLTGAIVENRGYSHRFGGALGTFFVAVGGGTTTATRLLTPYLPDGVADVVSPAAFGFVATRFNNGALSRTIAELATPSEWSWWYTRYVVPGTLQEVPLYSFVKGDLHGQTLSTGYVLFAGAVAYAYYTAPKNARRRRATILFGGLGAIGGVFGFMNTWALPTVGGLTVLTVGAAEAHPATLLPERYADRLHIDIGNTDTRPGWLIAELWRLLLAGVGAVIVLLISITIASPFLLFGDVPTNNGIGIFPPRSPLGPFLVIYAGLFALFAAYGITRGWPIIEGTNRRSLTLGILALLVTMVGTVVWLDFAVLAVTGPLLLGGWLLVRSGRGDFALILLIAGAGLLLSFELVYARLPQIGNPRWNTSLKVAVQGWTLGAAGGGAAAAILVTRSWDRLSDFRVPNSALAGDGTLTSWRVALASSATIALVTMVVLASLAFPVMALNQEVARDAVEGDYDPTLDGRADLEQRRPAQATAIDWLDDRPGTPTIVEAPGPSYQWTSPASTFTGLPSVIGWDHQEEYRSPEAYTRRVTAVDEIYTGEWTDAAQYLDRYEVQYVYVGPNERERYGDELRSFDRSVFTVAFENEAVTIYAVEETQLLNPSMEDSKQLRAFLSKNP</sequence>
<feature type="transmembrane region" description="Helical" evidence="1">
    <location>
        <begin position="60"/>
        <end position="78"/>
    </location>
</feature>
<dbReference type="Proteomes" id="UP001430377">
    <property type="component" value="Unassembled WGS sequence"/>
</dbReference>
<accession>A0AAW4PUJ5</accession>
<evidence type="ECO:0000313" key="2">
    <source>
        <dbReference type="EMBL" id="MBX0324829.1"/>
    </source>
</evidence>
<feature type="transmembrane region" description="Helical" evidence="1">
    <location>
        <begin position="561"/>
        <end position="581"/>
    </location>
</feature>
<feature type="transmembrane region" description="Helical" evidence="1">
    <location>
        <begin position="296"/>
        <end position="317"/>
    </location>
</feature>
<feature type="transmembrane region" description="Helical" evidence="1">
    <location>
        <begin position="481"/>
        <end position="514"/>
    </location>
</feature>
<dbReference type="Pfam" id="PF10060">
    <property type="entry name" value="DUF2298"/>
    <property type="match status" value="1"/>
</dbReference>
<dbReference type="EMBL" id="RKLR01000008">
    <property type="protein sequence ID" value="MBX0324829.1"/>
    <property type="molecule type" value="Genomic_DNA"/>
</dbReference>
<dbReference type="NCBIfam" id="TIGR03662">
    <property type="entry name" value="Chlor_Arch_YYY"/>
    <property type="match status" value="1"/>
</dbReference>
<evidence type="ECO:0008006" key="4">
    <source>
        <dbReference type="Google" id="ProtNLM"/>
    </source>
</evidence>
<feature type="transmembrane region" description="Helical" evidence="1">
    <location>
        <begin position="90"/>
        <end position="110"/>
    </location>
</feature>
<dbReference type="RefSeq" id="WP_220619753.1">
    <property type="nucleotide sequence ID" value="NZ_RKLR01000008.1"/>
</dbReference>
<keyword evidence="1" id="KW-1133">Transmembrane helix</keyword>
<organism evidence="2 3">
    <name type="scientific">Haloarcula rubra</name>
    <dbReference type="NCBI Taxonomy" id="2487747"/>
    <lineage>
        <taxon>Archaea</taxon>
        <taxon>Methanobacteriati</taxon>
        <taxon>Methanobacteriota</taxon>
        <taxon>Stenosarchaea group</taxon>
        <taxon>Halobacteria</taxon>
        <taxon>Halobacteriales</taxon>
        <taxon>Haloarculaceae</taxon>
        <taxon>Haloarcula</taxon>
    </lineage>
</organism>
<feature type="transmembrane region" description="Helical" evidence="1">
    <location>
        <begin position="401"/>
        <end position="425"/>
    </location>
</feature>
<feature type="transmembrane region" description="Helical" evidence="1">
    <location>
        <begin position="209"/>
        <end position="228"/>
    </location>
</feature>
<dbReference type="AlphaFoldDB" id="A0AAW4PUJ5"/>